<feature type="compositionally biased region" description="Polar residues" evidence="7">
    <location>
        <begin position="227"/>
        <end position="239"/>
    </location>
</feature>
<dbReference type="InterPro" id="IPR018328">
    <property type="entry name" value="Rad4_beta-hairpin_dom3"/>
</dbReference>
<organism evidence="11 12">
    <name type="scientific">Saccoglossus kowalevskii</name>
    <name type="common">Acorn worm</name>
    <dbReference type="NCBI Taxonomy" id="10224"/>
    <lineage>
        <taxon>Eukaryota</taxon>
        <taxon>Metazoa</taxon>
        <taxon>Hemichordata</taxon>
        <taxon>Enteropneusta</taxon>
        <taxon>Harrimaniidae</taxon>
        <taxon>Saccoglossus</taxon>
    </lineage>
</organism>
<dbReference type="InterPro" id="IPR018026">
    <property type="entry name" value="DNA_repair_Rad4-like"/>
</dbReference>
<feature type="region of interest" description="Disordered" evidence="7">
    <location>
        <begin position="1"/>
        <end position="168"/>
    </location>
</feature>
<evidence type="ECO:0000256" key="5">
    <source>
        <dbReference type="ARBA" id="ARBA00023204"/>
    </source>
</evidence>
<feature type="domain" description="Rad4 beta-hairpin" evidence="10">
    <location>
        <begin position="864"/>
        <end position="938"/>
    </location>
</feature>
<evidence type="ECO:0000256" key="4">
    <source>
        <dbReference type="ARBA" id="ARBA00023125"/>
    </source>
</evidence>
<sequence length="1025" mass="118405">MPNTRRNKAKTSKAASEITAPTSAKRRRRGRENSREGVESKSVERNNDLTSQSAIKGTENGSKPMPTTRLRPATRKREVSLEERKSQHDKIDSGRVDFEELTFTPRSPTNLRERKNRKCRNSKKNSQNEDNTISSPSHPNDEEPSQKSGKKCQIQQTKEKRDTLTFNKKPITLDKVGCNRNKRKRKCEDAVAIEIKKDKDDQGSTGVGGRCDASTSEKFPRRDCSKEQMSSGDTEVTMETNEKSDDSSDESDWEEVEELKAEQLVALKSQLPEKPLEITVDMPESMKMKRRKKYECDLLAYFRRQMNRYNKEQRIELHKVHLLCLVASGFYQNEVCNDVTLTAIALSMLPQHFIQKKTNQWGVPLLTRLLKWYIHDIYFCTCKYNPNLSSETTNLGDKLIQRFENNMKVGSEMELVHIFVIFLRVLQLDTRLVLSLQPMSYKVSNSPNKAGSKRKTLNEKDAKDKKNLKKSKMSQSLKKNEEISEEDVDKPSTSKPSHQQQEEVVRPPRKRTLRPKNDRKRSYASKIQLDIESDDGEMSSEEDVYVVSSSDESEEECTSRKRGKNVKKNVSTIKKSVECTDSKKSPRTKTVKRSSTDTSLIEANSDSDFEPEIINLASGPRNTSPKATSNSKSKDSQRIKTGRDQWVEVYSLDSNEWICIDCVTSTIAQPDACEKMATHPLSYVLAFDNDNHVKDVTSRYASKWMSHTRKQRVDEEWWQQTLTPYQLKDKDKSEKEDLALQVQLQQQPMPTSVAEYKNHPLYALKRHLLKFEGFYPENPKVLGFCRGEPVYARECVHTLHTRETWLKEGRVVRVGEKPYKLVKARPKPKKKYQDTVKNEEPTVPVFGRWQTEEYEPPLAVDGKVPRNEHGNVELFLPRMLPKGTVHLQIPGLNRVARKLNIDCAQAMIGWDFHGGYCHPLFDGFVVCEEHQEMLLDAWQQDQQETERKEREKKEKRVLKHWKLLIKGLLIRERLKKRFQTEDNLVLPSTSSNVKESAAPDLQMSWPLNKQLPKTDQNNLFPFEKL</sequence>
<evidence type="ECO:0000259" key="8">
    <source>
        <dbReference type="SMART" id="SM01030"/>
    </source>
</evidence>
<feature type="compositionally biased region" description="Polar residues" evidence="7">
    <location>
        <begin position="620"/>
        <end position="631"/>
    </location>
</feature>
<dbReference type="InterPro" id="IPR036985">
    <property type="entry name" value="Transglutaminase-like_sf"/>
</dbReference>
<feature type="domain" description="Rad4 beta-hairpin" evidence="9">
    <location>
        <begin position="799"/>
        <end position="857"/>
    </location>
</feature>
<accession>A0ABM0MR41</accession>
<dbReference type="PANTHER" id="PTHR12135">
    <property type="entry name" value="DNA REPAIR PROTEIN XP-C / RAD4"/>
    <property type="match status" value="1"/>
</dbReference>
<keyword evidence="3" id="KW-0227">DNA damage</keyword>
<dbReference type="Gene3D" id="3.30.70.2460">
    <property type="entry name" value="Rad4, beta-hairpin domain BHD3"/>
    <property type="match status" value="1"/>
</dbReference>
<dbReference type="SMART" id="SM01032">
    <property type="entry name" value="BHD_3"/>
    <property type="match status" value="1"/>
</dbReference>
<feature type="region of interest" description="Disordered" evidence="7">
    <location>
        <begin position="199"/>
        <end position="255"/>
    </location>
</feature>
<feature type="compositionally biased region" description="Polar residues" evidence="7">
    <location>
        <begin position="129"/>
        <end position="138"/>
    </location>
</feature>
<feature type="compositionally biased region" description="Acidic residues" evidence="7">
    <location>
        <begin position="531"/>
        <end position="544"/>
    </location>
</feature>
<dbReference type="InterPro" id="IPR018325">
    <property type="entry name" value="Rad4/PNGase_transGLS-fold"/>
</dbReference>
<dbReference type="InterPro" id="IPR018326">
    <property type="entry name" value="Rad4_beta-hairpin_dom1"/>
</dbReference>
<dbReference type="SMART" id="SM01031">
    <property type="entry name" value="BHD_2"/>
    <property type="match status" value="1"/>
</dbReference>
<feature type="compositionally biased region" description="Basic and acidic residues" evidence="7">
    <location>
        <begin position="31"/>
        <end position="47"/>
    </location>
</feature>
<dbReference type="Pfam" id="PF03835">
    <property type="entry name" value="Rad4"/>
    <property type="match status" value="1"/>
</dbReference>
<feature type="compositionally biased region" description="Polar residues" evidence="7">
    <location>
        <begin position="48"/>
        <end position="61"/>
    </location>
</feature>
<keyword evidence="6" id="KW-0539">Nucleus</keyword>
<dbReference type="Gene3D" id="3.90.260.10">
    <property type="entry name" value="Transglutaminase-like"/>
    <property type="match status" value="2"/>
</dbReference>
<dbReference type="Pfam" id="PF10403">
    <property type="entry name" value="BHD_1"/>
    <property type="match status" value="1"/>
</dbReference>
<comment type="similarity">
    <text evidence="2">Belongs to the XPC family.</text>
</comment>
<feature type="compositionally biased region" description="Basic and acidic residues" evidence="7">
    <location>
        <begin position="575"/>
        <end position="584"/>
    </location>
</feature>
<evidence type="ECO:0000256" key="6">
    <source>
        <dbReference type="ARBA" id="ARBA00023242"/>
    </source>
</evidence>
<keyword evidence="5" id="KW-0234">DNA repair</keyword>
<dbReference type="GeneID" id="102802870"/>
<keyword evidence="11" id="KW-1185">Reference proteome</keyword>
<reference evidence="12" key="1">
    <citation type="submission" date="2025-08" db="UniProtKB">
        <authorList>
            <consortium name="RefSeq"/>
        </authorList>
    </citation>
    <scope>IDENTIFICATION</scope>
    <source>
        <tissue evidence="12">Testes</tissue>
    </source>
</reference>
<feature type="region of interest" description="Disordered" evidence="7">
    <location>
        <begin position="443"/>
        <end position="640"/>
    </location>
</feature>
<keyword evidence="4" id="KW-0238">DNA-binding</keyword>
<evidence type="ECO:0000259" key="10">
    <source>
        <dbReference type="SMART" id="SM01032"/>
    </source>
</evidence>
<dbReference type="Gene3D" id="2.20.20.110">
    <property type="entry name" value="Rad4, beta-hairpin domain BHD1"/>
    <property type="match status" value="1"/>
</dbReference>
<comment type="subcellular location">
    <subcellularLocation>
        <location evidence="1">Nucleus</location>
    </subcellularLocation>
</comment>
<gene>
    <name evidence="12" type="primary">LOC102802870</name>
</gene>
<evidence type="ECO:0000313" key="11">
    <source>
        <dbReference type="Proteomes" id="UP000694865"/>
    </source>
</evidence>
<evidence type="ECO:0000313" key="12">
    <source>
        <dbReference type="RefSeq" id="XP_006822482.1"/>
    </source>
</evidence>
<feature type="compositionally biased region" description="Basic residues" evidence="7">
    <location>
        <begin position="507"/>
        <end position="523"/>
    </location>
</feature>
<dbReference type="PANTHER" id="PTHR12135:SF0">
    <property type="entry name" value="DNA REPAIR PROTEIN COMPLEMENTING XP-C CELLS"/>
    <property type="match status" value="1"/>
</dbReference>
<evidence type="ECO:0000256" key="7">
    <source>
        <dbReference type="SAM" id="MobiDB-lite"/>
    </source>
</evidence>
<proteinExistence type="inferred from homology"/>
<dbReference type="InterPro" id="IPR004583">
    <property type="entry name" value="DNA_repair_Rad4"/>
</dbReference>
<evidence type="ECO:0000259" key="9">
    <source>
        <dbReference type="SMART" id="SM01031"/>
    </source>
</evidence>
<dbReference type="Pfam" id="PF10404">
    <property type="entry name" value="BHD_2"/>
    <property type="match status" value="1"/>
</dbReference>
<feature type="compositionally biased region" description="Basic residues" evidence="7">
    <location>
        <begin position="114"/>
        <end position="123"/>
    </location>
</feature>
<dbReference type="SUPFAM" id="SSF54001">
    <property type="entry name" value="Cysteine proteinases"/>
    <property type="match status" value="1"/>
</dbReference>
<dbReference type="NCBIfam" id="TIGR00605">
    <property type="entry name" value="rad4"/>
    <property type="match status" value="1"/>
</dbReference>
<dbReference type="InterPro" id="IPR018327">
    <property type="entry name" value="BHD_2"/>
</dbReference>
<dbReference type="RefSeq" id="XP_006822482.1">
    <property type="nucleotide sequence ID" value="XM_006822419.1"/>
</dbReference>
<dbReference type="Proteomes" id="UP000694865">
    <property type="component" value="Unplaced"/>
</dbReference>
<dbReference type="Pfam" id="PF10405">
    <property type="entry name" value="BHD_3"/>
    <property type="match status" value="1"/>
</dbReference>
<dbReference type="InterPro" id="IPR042488">
    <property type="entry name" value="Rad4_BHD3_sf"/>
</dbReference>
<feature type="domain" description="Rad4 beta-hairpin" evidence="8">
    <location>
        <begin position="745"/>
        <end position="797"/>
    </location>
</feature>
<feature type="compositionally biased region" description="Basic residues" evidence="7">
    <location>
        <begin position="1"/>
        <end position="11"/>
    </location>
</feature>
<feature type="compositionally biased region" description="Basic and acidic residues" evidence="7">
    <location>
        <begin position="75"/>
        <end position="98"/>
    </location>
</feature>
<evidence type="ECO:0000256" key="1">
    <source>
        <dbReference type="ARBA" id="ARBA00004123"/>
    </source>
</evidence>
<name>A0ABM0MR41_SACKO</name>
<evidence type="ECO:0000256" key="3">
    <source>
        <dbReference type="ARBA" id="ARBA00022763"/>
    </source>
</evidence>
<protein>
    <submittedName>
        <fullName evidence="12">DNA repair protein complementing XP-C cells-like</fullName>
    </submittedName>
</protein>
<evidence type="ECO:0000256" key="2">
    <source>
        <dbReference type="ARBA" id="ARBA00009525"/>
    </source>
</evidence>
<dbReference type="InterPro" id="IPR038765">
    <property type="entry name" value="Papain-like_cys_pep_sf"/>
</dbReference>
<dbReference type="SMART" id="SM01030">
    <property type="entry name" value="BHD_1"/>
    <property type="match status" value="1"/>
</dbReference>
<feature type="compositionally biased region" description="Basic and acidic residues" evidence="7">
    <location>
        <begin position="456"/>
        <end position="465"/>
    </location>
</feature>